<protein>
    <recommendedName>
        <fullName evidence="9">Polyprotein</fullName>
    </recommendedName>
</protein>
<dbReference type="InterPro" id="IPR012337">
    <property type="entry name" value="RNaseH-like_sf"/>
</dbReference>
<feature type="domain" description="GAG-pre-integrase" evidence="3">
    <location>
        <begin position="471"/>
        <end position="538"/>
    </location>
</feature>
<keyword evidence="1" id="KW-0378">Hydrolase</keyword>
<feature type="compositionally biased region" description="Low complexity" evidence="2">
    <location>
        <begin position="819"/>
        <end position="841"/>
    </location>
</feature>
<dbReference type="SUPFAM" id="SSF53098">
    <property type="entry name" value="Ribonuclease H-like"/>
    <property type="match status" value="1"/>
</dbReference>
<dbReference type="Pfam" id="PF25597">
    <property type="entry name" value="SH3_retrovirus"/>
    <property type="match status" value="1"/>
</dbReference>
<feature type="compositionally biased region" description="Pro residues" evidence="2">
    <location>
        <begin position="805"/>
        <end position="818"/>
    </location>
</feature>
<dbReference type="GO" id="GO:0006508">
    <property type="term" value="P:proteolysis"/>
    <property type="evidence" value="ECO:0007669"/>
    <property type="project" value="UniProtKB-KW"/>
</dbReference>
<dbReference type="InterPro" id="IPR029472">
    <property type="entry name" value="Copia-like_N"/>
</dbReference>
<evidence type="ECO:0000259" key="3">
    <source>
        <dbReference type="Pfam" id="PF13976"/>
    </source>
</evidence>
<dbReference type="InterPro" id="IPR054722">
    <property type="entry name" value="PolX-like_BBD"/>
</dbReference>
<name>A0AAW1MW41_SAPOF</name>
<gene>
    <name evidence="7" type="ORF">RND81_02G066200</name>
</gene>
<evidence type="ECO:0008006" key="9">
    <source>
        <dbReference type="Google" id="ProtNLM"/>
    </source>
</evidence>
<accession>A0AAW1MW41</accession>
<dbReference type="Pfam" id="PF14244">
    <property type="entry name" value="Retrotran_gag_3"/>
    <property type="match status" value="1"/>
</dbReference>
<dbReference type="PANTHER" id="PTHR42648:SF31">
    <property type="entry name" value="RNA-DIRECTED DNA POLYMERASE"/>
    <property type="match status" value="1"/>
</dbReference>
<dbReference type="Pfam" id="PF22936">
    <property type="entry name" value="Pol_BBD"/>
    <property type="match status" value="1"/>
</dbReference>
<proteinExistence type="predicted"/>
<feature type="domain" description="Retrovirus-related Pol polyprotein from transposon TNT 1-94-like beta-barrel" evidence="5">
    <location>
        <begin position="366"/>
        <end position="437"/>
    </location>
</feature>
<dbReference type="InterPro" id="IPR057670">
    <property type="entry name" value="SH3_retrovirus"/>
</dbReference>
<dbReference type="AlphaFoldDB" id="A0AAW1MW41"/>
<evidence type="ECO:0000313" key="7">
    <source>
        <dbReference type="EMBL" id="KAK9748552.1"/>
    </source>
</evidence>
<feature type="region of interest" description="Disordered" evidence="2">
    <location>
        <begin position="765"/>
        <end position="851"/>
    </location>
</feature>
<evidence type="ECO:0000256" key="1">
    <source>
        <dbReference type="ARBA" id="ARBA00022670"/>
    </source>
</evidence>
<dbReference type="InterPro" id="IPR039537">
    <property type="entry name" value="Retrotran_Ty1/copia-like"/>
</dbReference>
<sequence length="939" mass="105231">MINSESGQIIDPSKPPSYSLAHVEHTSHSITPIVFNGNNYDEWSRSFHLALMAKGKLGYIYGIVTKPAVTSDKFESWQTTNALVTMWIFNTLAPSVRKQIGLRPEAKQIWIYQLQTELLARRQGPTEPLVAYYGRMIAIWYELLEQEPLPTCSCNPCTYEWVALMTARHEKKRVRDFLMGLDDRFSNTRTHIIGITHLPSLDLIYNRLLQDEGVRNLSSTLSDTAPDAMAFAARVSHRSRQSGDGIRKECRTEPSKYFCIACDKSGHSLKFCYQVTGKYPEWWGDRPRPPHMASGKAPATAHMASGKAPASHAASSSSRSSLATFDQLDLNSLTPEQLDVLDNLVQARKADSTTSRLNGNIYYLPWIIDTGASHHMSGCLSHFTNLQLIAPLSVSLPNGDLTIATQSGDVILSPRLVLRNVLYVANLYCNLLSVSSLLMDTSLTIQFSHNLCLIQDRISKTVIGAGEQNEGLYHLNGVRNDKAHAYMIGTGNSPELWHRRLGHLSSNISRFLPFLNKSSQTCDTFHSKTCDICLRAKQTREHFNLSISHALSPFDLIHCDLWGPYSENASCGSSHFLTIVNDFSRSTWVYLLRNKSDTKQTLENGILFQSSNVGSTTNPHQRVERKHRHILNVARALLFQASLPLYFWGECVLSVVYLINRTPTSLLNGKTPYQNLFNKPPPFENIRTFECLAYAKTLNRSRDKFASWSRKCVCIGYPFGKKGWRLFDLDTGSYFESREVVFLENEFPYKNLQLNNLENDPPFSMDNLSPVYDSSILHTPHPSHTTDPPASPNSSPNTETLSNPQSPPNTPTDPPQPTPDLDQPPTTSSSDNPSSLPPVSSTMGRGHRIKMSNSNLNGFVLSKPRPLVNSLSAQSSSTGTPYPISHYLNYANFSPNHKAFLSSVTKHHEPSFLKDVVQGTPYPISHYLKMKKDEEEAKS</sequence>
<dbReference type="Gene3D" id="3.30.420.10">
    <property type="entry name" value="Ribonuclease H-like superfamily/Ribonuclease H"/>
    <property type="match status" value="2"/>
</dbReference>
<evidence type="ECO:0000259" key="6">
    <source>
        <dbReference type="Pfam" id="PF25597"/>
    </source>
</evidence>
<dbReference type="EMBL" id="JBDFQZ010000002">
    <property type="protein sequence ID" value="KAK9748552.1"/>
    <property type="molecule type" value="Genomic_DNA"/>
</dbReference>
<keyword evidence="1" id="KW-0645">Protease</keyword>
<evidence type="ECO:0000313" key="8">
    <source>
        <dbReference type="Proteomes" id="UP001443914"/>
    </source>
</evidence>
<feature type="domain" description="Retroviral polymerase SH3-like" evidence="6">
    <location>
        <begin position="691"/>
        <end position="751"/>
    </location>
</feature>
<reference evidence="7" key="1">
    <citation type="submission" date="2024-03" db="EMBL/GenBank/DDBJ databases">
        <title>WGS assembly of Saponaria officinalis var. Norfolk2.</title>
        <authorList>
            <person name="Jenkins J."/>
            <person name="Shu S."/>
            <person name="Grimwood J."/>
            <person name="Barry K."/>
            <person name="Goodstein D."/>
            <person name="Schmutz J."/>
            <person name="Leebens-Mack J."/>
            <person name="Osbourn A."/>
        </authorList>
    </citation>
    <scope>NUCLEOTIDE SEQUENCE [LARGE SCALE GENOMIC DNA]</scope>
    <source>
        <strain evidence="7">JIC</strain>
    </source>
</reference>
<dbReference type="GO" id="GO:0008233">
    <property type="term" value="F:peptidase activity"/>
    <property type="evidence" value="ECO:0007669"/>
    <property type="project" value="UniProtKB-KW"/>
</dbReference>
<feature type="domain" description="Retrotransposon Copia-like N-terminal" evidence="4">
    <location>
        <begin position="22"/>
        <end position="68"/>
    </location>
</feature>
<comment type="caution">
    <text evidence="7">The sequence shown here is derived from an EMBL/GenBank/DDBJ whole genome shotgun (WGS) entry which is preliminary data.</text>
</comment>
<organism evidence="7 8">
    <name type="scientific">Saponaria officinalis</name>
    <name type="common">Common soapwort</name>
    <name type="synonym">Lychnis saponaria</name>
    <dbReference type="NCBI Taxonomy" id="3572"/>
    <lineage>
        <taxon>Eukaryota</taxon>
        <taxon>Viridiplantae</taxon>
        <taxon>Streptophyta</taxon>
        <taxon>Embryophyta</taxon>
        <taxon>Tracheophyta</taxon>
        <taxon>Spermatophyta</taxon>
        <taxon>Magnoliopsida</taxon>
        <taxon>eudicotyledons</taxon>
        <taxon>Gunneridae</taxon>
        <taxon>Pentapetalae</taxon>
        <taxon>Caryophyllales</taxon>
        <taxon>Caryophyllaceae</taxon>
        <taxon>Caryophylleae</taxon>
        <taxon>Saponaria</taxon>
    </lineage>
</organism>
<feature type="compositionally biased region" description="Low complexity" evidence="2">
    <location>
        <begin position="304"/>
        <end position="318"/>
    </location>
</feature>
<feature type="region of interest" description="Disordered" evidence="2">
    <location>
        <begin position="286"/>
        <end position="318"/>
    </location>
</feature>
<dbReference type="Proteomes" id="UP001443914">
    <property type="component" value="Unassembled WGS sequence"/>
</dbReference>
<keyword evidence="8" id="KW-1185">Reference proteome</keyword>
<dbReference type="GO" id="GO:0003676">
    <property type="term" value="F:nucleic acid binding"/>
    <property type="evidence" value="ECO:0007669"/>
    <property type="project" value="InterPro"/>
</dbReference>
<dbReference type="Pfam" id="PF13976">
    <property type="entry name" value="gag_pre-integrs"/>
    <property type="match status" value="1"/>
</dbReference>
<feature type="compositionally biased region" description="Low complexity" evidence="2">
    <location>
        <begin position="778"/>
        <end position="788"/>
    </location>
</feature>
<dbReference type="PANTHER" id="PTHR42648">
    <property type="entry name" value="TRANSPOSASE, PUTATIVE-RELATED"/>
    <property type="match status" value="1"/>
</dbReference>
<evidence type="ECO:0000259" key="4">
    <source>
        <dbReference type="Pfam" id="PF14244"/>
    </source>
</evidence>
<dbReference type="InterPro" id="IPR036397">
    <property type="entry name" value="RNaseH_sf"/>
</dbReference>
<evidence type="ECO:0000259" key="5">
    <source>
        <dbReference type="Pfam" id="PF22936"/>
    </source>
</evidence>
<evidence type="ECO:0000256" key="2">
    <source>
        <dbReference type="SAM" id="MobiDB-lite"/>
    </source>
</evidence>
<dbReference type="InterPro" id="IPR025724">
    <property type="entry name" value="GAG-pre-integrase_dom"/>
</dbReference>